<protein>
    <submittedName>
        <fullName evidence="2">Uncharacterized protein</fullName>
    </submittedName>
</protein>
<keyword evidence="3" id="KW-1185">Reference proteome</keyword>
<keyword evidence="1" id="KW-1133">Transmembrane helix</keyword>
<reference evidence="3" key="1">
    <citation type="journal article" date="2019" name="Int. J. Syst. Evol. Microbiol.">
        <title>The Global Catalogue of Microorganisms (GCM) 10K type strain sequencing project: providing services to taxonomists for standard genome sequencing and annotation.</title>
        <authorList>
            <consortium name="The Broad Institute Genomics Platform"/>
            <consortium name="The Broad Institute Genome Sequencing Center for Infectious Disease"/>
            <person name="Wu L."/>
            <person name="Ma J."/>
        </authorList>
    </citation>
    <scope>NUCLEOTIDE SEQUENCE [LARGE SCALE GENOMIC DNA]</scope>
    <source>
        <strain evidence="3">NBRC 106593</strain>
    </source>
</reference>
<feature type="transmembrane region" description="Helical" evidence="1">
    <location>
        <begin position="16"/>
        <end position="36"/>
    </location>
</feature>
<gene>
    <name evidence="2" type="ORF">ACFQBT_00685</name>
</gene>
<dbReference type="RefSeq" id="WP_377819915.1">
    <property type="nucleotide sequence ID" value="NZ_JBHSWJ010000002.1"/>
</dbReference>
<accession>A0ABW2ANZ7</accession>
<keyword evidence="1" id="KW-0812">Transmembrane</keyword>
<evidence type="ECO:0000256" key="1">
    <source>
        <dbReference type="SAM" id="Phobius"/>
    </source>
</evidence>
<evidence type="ECO:0000313" key="3">
    <source>
        <dbReference type="Proteomes" id="UP001596356"/>
    </source>
</evidence>
<dbReference type="Proteomes" id="UP001596356">
    <property type="component" value="Unassembled WGS sequence"/>
</dbReference>
<name>A0ABW2ANZ7_9MICO</name>
<organism evidence="2 3">
    <name type="scientific">Branchiibius cervicis</name>
    <dbReference type="NCBI Taxonomy" id="908252"/>
    <lineage>
        <taxon>Bacteria</taxon>
        <taxon>Bacillati</taxon>
        <taxon>Actinomycetota</taxon>
        <taxon>Actinomycetes</taxon>
        <taxon>Micrococcales</taxon>
        <taxon>Dermacoccaceae</taxon>
        <taxon>Branchiibius</taxon>
    </lineage>
</organism>
<comment type="caution">
    <text evidence="2">The sequence shown here is derived from an EMBL/GenBank/DDBJ whole genome shotgun (WGS) entry which is preliminary data.</text>
</comment>
<evidence type="ECO:0000313" key="2">
    <source>
        <dbReference type="EMBL" id="MFC6712448.1"/>
    </source>
</evidence>
<proteinExistence type="predicted"/>
<sequence>MCTAVSEASGHDWLDYLSGFSGLLGVAIAVYAIYYASQQAEQTRRDVIRERRAEFDLGLLVKLRHQMSLTGEQHISGYVDALIRDPADEEDLPITRAVVQRKAGPLGTAELAKLKGAAADVWAAKSIYLPRMEREVDEAIQRRLTADAAETSG</sequence>
<dbReference type="EMBL" id="JBHSWJ010000002">
    <property type="protein sequence ID" value="MFC6712448.1"/>
    <property type="molecule type" value="Genomic_DNA"/>
</dbReference>
<keyword evidence="1" id="KW-0472">Membrane</keyword>